<evidence type="ECO:0000313" key="2">
    <source>
        <dbReference type="EMBL" id="VYU03711.1"/>
    </source>
</evidence>
<organism evidence="2">
    <name type="scientific">Clostridium symbiosum</name>
    <name type="common">Bacteroides symbiosus</name>
    <dbReference type="NCBI Taxonomy" id="1512"/>
    <lineage>
        <taxon>Bacteria</taxon>
        <taxon>Bacillati</taxon>
        <taxon>Bacillota</taxon>
        <taxon>Clostridia</taxon>
        <taxon>Lachnospirales</taxon>
        <taxon>Lachnospiraceae</taxon>
        <taxon>Otoolea</taxon>
    </lineage>
</organism>
<accession>A0A6N3BP45</accession>
<feature type="transmembrane region" description="Helical" evidence="1">
    <location>
        <begin position="52"/>
        <end position="85"/>
    </location>
</feature>
<dbReference type="AlphaFoldDB" id="A0A6N3BP45"/>
<keyword evidence="1" id="KW-0812">Transmembrane</keyword>
<dbReference type="EMBL" id="CACRUA010000015">
    <property type="protein sequence ID" value="VYU03711.1"/>
    <property type="molecule type" value="Genomic_DNA"/>
</dbReference>
<sequence length="243" mass="27260">MSVKKYQDNNYKISNISIKDNLLSWEMHSVPVSGISQIWAGTKPAAPFPFKLFLILLFIALSAQTVAGHIAMLILLAFSAALWLYYHRPDKNMNQVNIKLLSGDVITFTSSNEESLDSFYKALQEFLSRRGSSIEFDADGKKIETVEIEPVKESSGIMGMDKKSTSNNPLVNDLRKLYLGYSKKSDTNSEILHLIDNAARLIETDDKEGLKSTLREFISQGLIGECNELGLDSLIQEIKNNIY</sequence>
<keyword evidence="1" id="KW-1133">Transmembrane helix</keyword>
<dbReference type="RefSeq" id="WP_156684459.1">
    <property type="nucleotide sequence ID" value="NZ_CACRUA010000015.1"/>
</dbReference>
<proteinExistence type="predicted"/>
<reference evidence="2" key="1">
    <citation type="submission" date="2019-11" db="EMBL/GenBank/DDBJ databases">
        <authorList>
            <person name="Feng L."/>
        </authorList>
    </citation>
    <scope>NUCLEOTIDE SEQUENCE</scope>
    <source>
        <strain evidence="2">CsymbiosumLFYP84</strain>
    </source>
</reference>
<keyword evidence="1" id="KW-0472">Membrane</keyword>
<protein>
    <submittedName>
        <fullName evidence="2">Uncharacterized protein</fullName>
    </submittedName>
</protein>
<evidence type="ECO:0000256" key="1">
    <source>
        <dbReference type="SAM" id="Phobius"/>
    </source>
</evidence>
<name>A0A6N3BP45_CLOSY</name>
<gene>
    <name evidence="2" type="ORF">CSLFYP84_01154</name>
</gene>
<dbReference type="InterPro" id="IPR045629">
    <property type="entry name" value="DUF6232"/>
</dbReference>
<dbReference type="Pfam" id="PF19744">
    <property type="entry name" value="DUF6232"/>
    <property type="match status" value="1"/>
</dbReference>